<dbReference type="OrthoDB" id="2123952at2759"/>
<evidence type="ECO:0000256" key="1">
    <source>
        <dbReference type="ARBA" id="ARBA00023242"/>
    </source>
</evidence>
<dbReference type="AlphaFoldDB" id="A0A077WT97"/>
<dbReference type="CDD" id="cd00067">
    <property type="entry name" value="GAL4"/>
    <property type="match status" value="1"/>
</dbReference>
<organism evidence="4">
    <name type="scientific">Lichtheimia ramosa</name>
    <dbReference type="NCBI Taxonomy" id="688394"/>
    <lineage>
        <taxon>Eukaryota</taxon>
        <taxon>Fungi</taxon>
        <taxon>Fungi incertae sedis</taxon>
        <taxon>Mucoromycota</taxon>
        <taxon>Mucoromycotina</taxon>
        <taxon>Mucoromycetes</taxon>
        <taxon>Mucorales</taxon>
        <taxon>Lichtheimiaceae</taxon>
        <taxon>Lichtheimia</taxon>
    </lineage>
</organism>
<dbReference type="PANTHER" id="PTHR31668">
    <property type="entry name" value="GLUCOSE TRANSPORT TRANSCRIPTION REGULATOR RGT1-RELATED-RELATED"/>
    <property type="match status" value="1"/>
</dbReference>
<dbReference type="EMBL" id="LK023336">
    <property type="protein sequence ID" value="CDS10540.1"/>
    <property type="molecule type" value="Genomic_DNA"/>
</dbReference>
<evidence type="ECO:0000313" key="4">
    <source>
        <dbReference type="EMBL" id="CDS10540.1"/>
    </source>
</evidence>
<dbReference type="SUPFAM" id="SSF57701">
    <property type="entry name" value="Zn2/Cys6 DNA-binding domain"/>
    <property type="match status" value="1"/>
</dbReference>
<dbReference type="InterPro" id="IPR001138">
    <property type="entry name" value="Zn2Cys6_DnaBD"/>
</dbReference>
<feature type="compositionally biased region" description="Polar residues" evidence="2">
    <location>
        <begin position="295"/>
        <end position="306"/>
    </location>
</feature>
<reference evidence="4" key="1">
    <citation type="journal article" date="2014" name="Genome Announc.">
        <title>De novo whole-genome sequence and genome annotation of Lichtheimia ramosa.</title>
        <authorList>
            <person name="Linde J."/>
            <person name="Schwartze V."/>
            <person name="Binder U."/>
            <person name="Lass-Florl C."/>
            <person name="Voigt K."/>
            <person name="Horn F."/>
        </authorList>
    </citation>
    <scope>NUCLEOTIDE SEQUENCE</scope>
    <source>
        <strain evidence="4">JMRC FSU:6197</strain>
    </source>
</reference>
<protein>
    <recommendedName>
        <fullName evidence="3">Zn(2)-C6 fungal-type domain-containing protein</fullName>
    </recommendedName>
</protein>
<dbReference type="SMART" id="SM00066">
    <property type="entry name" value="GAL4"/>
    <property type="match status" value="1"/>
</dbReference>
<dbReference type="Gene3D" id="4.10.240.10">
    <property type="entry name" value="Zn(2)-C6 fungal-type DNA-binding domain"/>
    <property type="match status" value="1"/>
</dbReference>
<accession>A0A077WT97</accession>
<proteinExistence type="predicted"/>
<dbReference type="GO" id="GO:0000981">
    <property type="term" value="F:DNA-binding transcription factor activity, RNA polymerase II-specific"/>
    <property type="evidence" value="ECO:0007669"/>
    <property type="project" value="InterPro"/>
</dbReference>
<feature type="region of interest" description="Disordered" evidence="2">
    <location>
        <begin position="198"/>
        <end position="219"/>
    </location>
</feature>
<dbReference type="PROSITE" id="PS50048">
    <property type="entry name" value="ZN2_CY6_FUNGAL_2"/>
    <property type="match status" value="1"/>
</dbReference>
<feature type="region of interest" description="Disordered" evidence="2">
    <location>
        <begin position="274"/>
        <end position="306"/>
    </location>
</feature>
<feature type="domain" description="Zn(2)-C6 fungal-type" evidence="3">
    <location>
        <begin position="69"/>
        <end position="98"/>
    </location>
</feature>
<sequence length="306" mass="32737">MSFQKSSHHSTNLQCILGEESRLHYAVMHKNIQDTAPGTIPPPSLCKSKSTGSFSSHVTPPRRLSSGSACEICRRRKTKCDGGNPCAFCSANRIECVHRATRRKKSSLAISQTNNDLYKPSSSKKSSTAAASTSYQLTPSPTASSWTSMDSTPSPATLSTFPSAVGSTSTANKYNMEGYIKSHLSKQTSCPSLIVSTHWSPNPQQHPADPGSTTPVSATAAAAAVSAVATNQQDNPYSRTKTEMPSMMDQLSCRTFSAVVDHRTDYPIYPLSHSTASHSGSGHSSTSHHDMMVSGNVSTSTNHDKH</sequence>
<feature type="region of interest" description="Disordered" evidence="2">
    <location>
        <begin position="105"/>
        <end position="167"/>
    </location>
</feature>
<keyword evidence="1" id="KW-0539">Nucleus</keyword>
<dbReference type="InterPro" id="IPR036864">
    <property type="entry name" value="Zn2-C6_fun-type_DNA-bd_sf"/>
</dbReference>
<evidence type="ECO:0000256" key="2">
    <source>
        <dbReference type="SAM" id="MobiDB-lite"/>
    </source>
</evidence>
<evidence type="ECO:0000259" key="3">
    <source>
        <dbReference type="PROSITE" id="PS50048"/>
    </source>
</evidence>
<feature type="compositionally biased region" description="Low complexity" evidence="2">
    <location>
        <begin position="121"/>
        <end position="134"/>
    </location>
</feature>
<dbReference type="Pfam" id="PF00172">
    <property type="entry name" value="Zn_clus"/>
    <property type="match status" value="1"/>
</dbReference>
<feature type="compositionally biased region" description="Low complexity" evidence="2">
    <location>
        <begin position="274"/>
        <end position="285"/>
    </location>
</feature>
<gene>
    <name evidence="4" type="ORF">LRAMOSA11026</name>
</gene>
<dbReference type="InterPro" id="IPR050797">
    <property type="entry name" value="Carb_Metab_Trans_Reg"/>
</dbReference>
<name>A0A077WT97_9FUNG</name>
<dbReference type="GO" id="GO:0008270">
    <property type="term" value="F:zinc ion binding"/>
    <property type="evidence" value="ECO:0007669"/>
    <property type="project" value="InterPro"/>
</dbReference>
<dbReference type="PROSITE" id="PS00463">
    <property type="entry name" value="ZN2_CY6_FUNGAL_1"/>
    <property type="match status" value="1"/>
</dbReference>
<feature type="compositionally biased region" description="Polar residues" evidence="2">
    <location>
        <begin position="135"/>
        <end position="167"/>
    </location>
</feature>